<dbReference type="InterPro" id="IPR013087">
    <property type="entry name" value="Znf_C2H2_type"/>
</dbReference>
<dbReference type="PROSITE" id="PS00028">
    <property type="entry name" value="ZINC_FINGER_C2H2_1"/>
    <property type="match status" value="1"/>
</dbReference>
<dbReference type="EnsemblMetazoa" id="AALFPA23_002419.R2236">
    <property type="protein sequence ID" value="AALFPA23_002419.P2236"/>
    <property type="gene ID" value="AALFPA23_002419"/>
</dbReference>
<evidence type="ECO:0000313" key="2">
    <source>
        <dbReference type="EnsemblMetazoa" id="AALFPA23_002419.P2236"/>
    </source>
</evidence>
<dbReference type="GeneID" id="134289734"/>
<dbReference type="Proteomes" id="UP000069940">
    <property type="component" value="Unassembled WGS sequence"/>
</dbReference>
<feature type="domain" description="C2H2-type" evidence="1">
    <location>
        <begin position="69"/>
        <end position="92"/>
    </location>
</feature>
<organism evidence="2 3">
    <name type="scientific">Aedes albopictus</name>
    <name type="common">Asian tiger mosquito</name>
    <name type="synonym">Stegomyia albopicta</name>
    <dbReference type="NCBI Taxonomy" id="7160"/>
    <lineage>
        <taxon>Eukaryota</taxon>
        <taxon>Metazoa</taxon>
        <taxon>Ecdysozoa</taxon>
        <taxon>Arthropoda</taxon>
        <taxon>Hexapoda</taxon>
        <taxon>Insecta</taxon>
        <taxon>Pterygota</taxon>
        <taxon>Neoptera</taxon>
        <taxon>Endopterygota</taxon>
        <taxon>Diptera</taxon>
        <taxon>Nematocera</taxon>
        <taxon>Culicoidea</taxon>
        <taxon>Culicidae</taxon>
        <taxon>Culicinae</taxon>
        <taxon>Aedini</taxon>
        <taxon>Aedes</taxon>
        <taxon>Stegomyia</taxon>
    </lineage>
</organism>
<reference evidence="2" key="2">
    <citation type="submission" date="2025-05" db="UniProtKB">
        <authorList>
            <consortium name="EnsemblMetazoa"/>
        </authorList>
    </citation>
    <scope>IDENTIFICATION</scope>
    <source>
        <strain evidence="2">Foshan</strain>
    </source>
</reference>
<evidence type="ECO:0000259" key="1">
    <source>
        <dbReference type="PROSITE" id="PS00028"/>
    </source>
</evidence>
<dbReference type="PANTHER" id="PTHR31912:SF34">
    <property type="entry name" value="NOTOCHORD-RELATED PROTEIN"/>
    <property type="match status" value="1"/>
</dbReference>
<keyword evidence="3" id="KW-1185">Reference proteome</keyword>
<proteinExistence type="predicted"/>
<evidence type="ECO:0000313" key="3">
    <source>
        <dbReference type="Proteomes" id="UP000069940"/>
    </source>
</evidence>
<protein>
    <recommendedName>
        <fullName evidence="1">C2H2-type domain-containing protein</fullName>
    </recommendedName>
</protein>
<reference evidence="3" key="1">
    <citation type="journal article" date="2015" name="Proc. Natl. Acad. Sci. U.S.A.">
        <title>Genome sequence of the Asian Tiger mosquito, Aedes albopictus, reveals insights into its biology, genetics, and evolution.</title>
        <authorList>
            <person name="Chen X.G."/>
            <person name="Jiang X."/>
            <person name="Gu J."/>
            <person name="Xu M."/>
            <person name="Wu Y."/>
            <person name="Deng Y."/>
            <person name="Zhang C."/>
            <person name="Bonizzoni M."/>
            <person name="Dermauw W."/>
            <person name="Vontas J."/>
            <person name="Armbruster P."/>
            <person name="Huang X."/>
            <person name="Yang Y."/>
            <person name="Zhang H."/>
            <person name="He W."/>
            <person name="Peng H."/>
            <person name="Liu Y."/>
            <person name="Wu K."/>
            <person name="Chen J."/>
            <person name="Lirakis M."/>
            <person name="Topalis P."/>
            <person name="Van Leeuwen T."/>
            <person name="Hall A.B."/>
            <person name="Jiang X."/>
            <person name="Thorpe C."/>
            <person name="Mueller R.L."/>
            <person name="Sun C."/>
            <person name="Waterhouse R.M."/>
            <person name="Yan G."/>
            <person name="Tu Z.J."/>
            <person name="Fang X."/>
            <person name="James A.A."/>
        </authorList>
    </citation>
    <scope>NUCLEOTIDE SEQUENCE [LARGE SCALE GENOMIC DNA]</scope>
    <source>
        <strain evidence="3">Foshan</strain>
    </source>
</reference>
<dbReference type="RefSeq" id="XP_062712136.1">
    <property type="nucleotide sequence ID" value="XM_062856152.1"/>
</dbReference>
<accession>A0ABM1XSG8</accession>
<name>A0ABM1XSG8_AEDAL</name>
<dbReference type="PANTHER" id="PTHR31912">
    <property type="entry name" value="IP13529P"/>
    <property type="match status" value="1"/>
</dbReference>
<sequence length="865" mass="100280">MEQVSEDVKRSFGPVMDHALEVIRTEDMPRLTCFFCREVIVGYVDELQRHVNQHIRNNDFNPSSIFYDCMIPKCKSRYDHFKSLKRHIVLQHPVHSTNPADSTEHNVNVDLGSDDEPCIKKPRIQIPASSSDDQAGYTTGKTSTSSLSRIKECLSLGICRLAKDVSLPQSKITEMITVCETLVRMLSEYFQENTQSFLEKNEIDQTSQEAVLFLNCFHLPDLFSDVSTSAKQTQFLNKLAVSIPNPVEKMLQTREDIRHVNGISKRVRINETFTYIPVIETLKLIFRNPQTRKLLDDSQENDQFVKEYHTFRTGETFKKSQFFKDFPNAIRLDLYQDDVELGNPLSSRAGINKISVFNFKIQNMPDKWNSSPRSIFPLLYVTAVDAKKHGYNKILQPMIKDLQKLENGVTVYYGSEKFELRAIVTIFCGDTLALHEIFGLLGPSAKYFCRICTIPRPIFHENPFQTFPLRTKEWYQTNLAKLESGEITRSECGLKQGGCILNELENFHVTENFALDAMHDIAEGLIPLTIQLVLSHYYKTKELGMTIDYINQRIHMFSYGYIDKKNRPSANYTDEMLSRPSTYRLKQTASQNLLLLRAFPFLFGHKVTEDCPYMMMIGHLINITRILMSLIISDHMLASLEEHIRLYEELFYAKFKKRINKNHHLDHYILCIKRSGNMKQFNCLVFEQKNKALKNQATTCRNFKNICKSLAKRQTFRMVTDILDNPFADSITYGPGTIVARESCLSKAFLQPSIAVVFIPKKVTINGIDFRSNLIVCLKNAKDKNYPSYGIIREIVVIDSRIYFLVKLCITKLYNDFLQAYEVEVNTNEQMLNFEDIHLHTTFAFWTPYGSDKKYISRRNYHRDY</sequence>